<accession>D8M0N3</accession>
<reference evidence="2" key="1">
    <citation type="submission" date="2010-02" db="EMBL/GenBank/DDBJ databases">
        <title>Sequencing and annotation of the Blastocystis hominis genome.</title>
        <authorList>
            <person name="Wincker P."/>
        </authorList>
    </citation>
    <scope>NUCLEOTIDE SEQUENCE</scope>
    <source>
        <strain evidence="2">Singapore isolate B</strain>
    </source>
</reference>
<sequence>MKCTESNTIEDFLTKIILLLPLCILNTEIMSSSSEDANQTTSTTFQRKQRIGSDYVDQPEFWKSIQSLSLQEKSLYSDVDYTKRGVKKGRVRGYFVTRLLRNVAYYSFLFTILFYIFRTIQISYKNRLWDVFTACLVQSFSSRPCFQCPLSPRTSSP</sequence>
<dbReference type="InParanoid" id="D8M0N3"/>
<keyword evidence="1" id="KW-0472">Membrane</keyword>
<dbReference type="RefSeq" id="XP_012895670.1">
    <property type="nucleotide sequence ID" value="XM_013040216.1"/>
</dbReference>
<keyword evidence="3" id="KW-1185">Reference proteome</keyword>
<organism evidence="2">
    <name type="scientific">Blastocystis hominis</name>
    <dbReference type="NCBI Taxonomy" id="12968"/>
    <lineage>
        <taxon>Eukaryota</taxon>
        <taxon>Sar</taxon>
        <taxon>Stramenopiles</taxon>
        <taxon>Bigyra</taxon>
        <taxon>Opalozoa</taxon>
        <taxon>Opalinata</taxon>
        <taxon>Blastocystidae</taxon>
        <taxon>Blastocystis</taxon>
    </lineage>
</organism>
<dbReference type="AlphaFoldDB" id="D8M0N3"/>
<feature type="transmembrane region" description="Helical" evidence="1">
    <location>
        <begin position="103"/>
        <end position="120"/>
    </location>
</feature>
<dbReference type="EMBL" id="FN668643">
    <property type="protein sequence ID" value="CBK21622.2"/>
    <property type="molecule type" value="Genomic_DNA"/>
</dbReference>
<keyword evidence="1" id="KW-1133">Transmembrane helix</keyword>
<name>D8M0N3_BLAHO</name>
<keyword evidence="1" id="KW-0812">Transmembrane</keyword>
<evidence type="ECO:0000313" key="3">
    <source>
        <dbReference type="Proteomes" id="UP000008312"/>
    </source>
</evidence>
<evidence type="ECO:0000313" key="2">
    <source>
        <dbReference type="EMBL" id="CBK21622.2"/>
    </source>
</evidence>
<evidence type="ECO:0000256" key="1">
    <source>
        <dbReference type="SAM" id="Phobius"/>
    </source>
</evidence>
<protein>
    <submittedName>
        <fullName evidence="2">Uncharacterized protein</fullName>
    </submittedName>
</protein>
<proteinExistence type="predicted"/>
<dbReference type="Proteomes" id="UP000008312">
    <property type="component" value="Unassembled WGS sequence"/>
</dbReference>
<gene>
    <name evidence="2" type="ORF">GSBLH_T00001761001</name>
</gene>
<dbReference type="GeneID" id="24918990"/>